<feature type="transmembrane region" description="Helical" evidence="7">
    <location>
        <begin position="375"/>
        <end position="396"/>
    </location>
</feature>
<dbReference type="Proteomes" id="UP000245942">
    <property type="component" value="Unassembled WGS sequence"/>
</dbReference>
<dbReference type="PANTHER" id="PTHR43791">
    <property type="entry name" value="PERMEASE-RELATED"/>
    <property type="match status" value="1"/>
</dbReference>
<dbReference type="OrthoDB" id="6730379at2759"/>
<dbReference type="SUPFAM" id="SSF103473">
    <property type="entry name" value="MFS general substrate transporter"/>
    <property type="match status" value="1"/>
</dbReference>
<evidence type="ECO:0000256" key="5">
    <source>
        <dbReference type="ARBA" id="ARBA00023136"/>
    </source>
</evidence>
<dbReference type="Gene3D" id="1.20.1250.20">
    <property type="entry name" value="MFS general substrate transporter like domains"/>
    <property type="match status" value="2"/>
</dbReference>
<feature type="region of interest" description="Disordered" evidence="6">
    <location>
        <begin position="441"/>
        <end position="464"/>
    </location>
</feature>
<dbReference type="GO" id="GO:0016020">
    <property type="term" value="C:membrane"/>
    <property type="evidence" value="ECO:0007669"/>
    <property type="project" value="UniProtKB-SubCell"/>
</dbReference>
<proteinExistence type="predicted"/>
<evidence type="ECO:0000313" key="9">
    <source>
        <dbReference type="Proteomes" id="UP000245942"/>
    </source>
</evidence>
<evidence type="ECO:0000256" key="2">
    <source>
        <dbReference type="ARBA" id="ARBA00022448"/>
    </source>
</evidence>
<keyword evidence="5 7" id="KW-0472">Membrane</keyword>
<dbReference type="AlphaFoldDB" id="A0A316U2A8"/>
<evidence type="ECO:0000313" key="8">
    <source>
        <dbReference type="EMBL" id="PWN18948.1"/>
    </source>
</evidence>
<dbReference type="GeneID" id="37012182"/>
<dbReference type="InterPro" id="IPR036259">
    <property type="entry name" value="MFS_trans_sf"/>
</dbReference>
<dbReference type="Pfam" id="PF07690">
    <property type="entry name" value="MFS_1"/>
    <property type="match status" value="1"/>
</dbReference>
<evidence type="ECO:0000256" key="3">
    <source>
        <dbReference type="ARBA" id="ARBA00022692"/>
    </source>
</evidence>
<sequence>MEFEGQLDDVTEEEYRKLVRKIDWHILPLMLLTYAIQFADKTSLGSSAILGIKTDLNLTTARYNNCSSFFYITYLACAWPNSLLLQRFNTGWVLTAATASWATLLLCTMACSSYGGFLTTRLLLGATEGLVTPGFLLLTSAFYRHEEQATRVGLWFLMNGAATVFSAMVAYGAQYITIGDWSPWRPFFLILGLIGCLNTALWLWVMPSTPATARWLTRREKAMALKRVACNQDGSKNVHFKWEHVREAALDPRIWLMFVFSILQNIPNSLTQQRSIIIEQFGFTRLQTSLLNIPTGVLEMITIPTATWAARRWKTIHVMTFWTIPAIVGASMLLGLSQEHKVARLVAIYFFLSTASFVLGMSWNSSCSAGSTKKMFSNALFLIGYCVGNIAGPLMWKAEYSPVNTVPWSIILATLILAIPTSYAAWYIAVYRNKRKEEAQAGHRSAHEVEVKVQEGGKGSEKGVERHHLDSAFLDLTDKQNPNFRYPV</sequence>
<dbReference type="PANTHER" id="PTHR43791:SF63">
    <property type="entry name" value="HIGH AFFINITY CYSTEINE TRANSPORTER"/>
    <property type="match status" value="1"/>
</dbReference>
<keyword evidence="3 7" id="KW-0812">Transmembrane</keyword>
<protein>
    <submittedName>
        <fullName evidence="8">MFS general substrate transporter</fullName>
    </submittedName>
</protein>
<dbReference type="GO" id="GO:0022857">
    <property type="term" value="F:transmembrane transporter activity"/>
    <property type="evidence" value="ECO:0007669"/>
    <property type="project" value="InterPro"/>
</dbReference>
<reference evidence="8 9" key="1">
    <citation type="journal article" date="2018" name="Mol. Biol. Evol.">
        <title>Broad Genomic Sampling Reveals a Smut Pathogenic Ancestry of the Fungal Clade Ustilaginomycotina.</title>
        <authorList>
            <person name="Kijpornyongpan T."/>
            <person name="Mondo S.J."/>
            <person name="Barry K."/>
            <person name="Sandor L."/>
            <person name="Lee J."/>
            <person name="Lipzen A."/>
            <person name="Pangilinan J."/>
            <person name="LaButti K."/>
            <person name="Hainaut M."/>
            <person name="Henrissat B."/>
            <person name="Grigoriev I.V."/>
            <person name="Spatafora J.W."/>
            <person name="Aime M.C."/>
        </authorList>
    </citation>
    <scope>NUCLEOTIDE SEQUENCE [LARGE SCALE GENOMIC DNA]</scope>
    <source>
        <strain evidence="8 9">MCA 4718</strain>
    </source>
</reference>
<feature type="transmembrane region" description="Helical" evidence="7">
    <location>
        <begin position="68"/>
        <end position="85"/>
    </location>
</feature>
<feature type="transmembrane region" description="Helical" evidence="7">
    <location>
        <begin position="155"/>
        <end position="178"/>
    </location>
</feature>
<accession>A0A316U2A8</accession>
<feature type="transmembrane region" description="Helical" evidence="7">
    <location>
        <begin position="408"/>
        <end position="430"/>
    </location>
</feature>
<feature type="transmembrane region" description="Helical" evidence="7">
    <location>
        <begin position="342"/>
        <end position="363"/>
    </location>
</feature>
<organism evidence="8 9">
    <name type="scientific">Pseudomicrostroma glucosiphilum</name>
    <dbReference type="NCBI Taxonomy" id="1684307"/>
    <lineage>
        <taxon>Eukaryota</taxon>
        <taxon>Fungi</taxon>
        <taxon>Dikarya</taxon>
        <taxon>Basidiomycota</taxon>
        <taxon>Ustilaginomycotina</taxon>
        <taxon>Exobasidiomycetes</taxon>
        <taxon>Microstromatales</taxon>
        <taxon>Microstromatales incertae sedis</taxon>
        <taxon>Pseudomicrostroma</taxon>
    </lineage>
</organism>
<gene>
    <name evidence="8" type="ORF">BCV69DRAFT_251806</name>
</gene>
<evidence type="ECO:0000256" key="7">
    <source>
        <dbReference type="SAM" id="Phobius"/>
    </source>
</evidence>
<dbReference type="STRING" id="1684307.A0A316U2A8"/>
<feature type="transmembrane region" description="Helical" evidence="7">
    <location>
        <begin position="184"/>
        <end position="205"/>
    </location>
</feature>
<evidence type="ECO:0000256" key="4">
    <source>
        <dbReference type="ARBA" id="ARBA00022989"/>
    </source>
</evidence>
<keyword evidence="9" id="KW-1185">Reference proteome</keyword>
<feature type="transmembrane region" description="Helical" evidence="7">
    <location>
        <begin position="122"/>
        <end position="143"/>
    </location>
</feature>
<keyword evidence="4 7" id="KW-1133">Transmembrane helix</keyword>
<name>A0A316U2A8_9BASI</name>
<comment type="subcellular location">
    <subcellularLocation>
        <location evidence="1">Membrane</location>
        <topology evidence="1">Multi-pass membrane protein</topology>
    </subcellularLocation>
</comment>
<evidence type="ECO:0000256" key="6">
    <source>
        <dbReference type="SAM" id="MobiDB-lite"/>
    </source>
</evidence>
<keyword evidence="2" id="KW-0813">Transport</keyword>
<feature type="transmembrane region" description="Helical" evidence="7">
    <location>
        <begin position="316"/>
        <end position="336"/>
    </location>
</feature>
<dbReference type="EMBL" id="KZ819333">
    <property type="protein sequence ID" value="PWN18948.1"/>
    <property type="molecule type" value="Genomic_DNA"/>
</dbReference>
<evidence type="ECO:0000256" key="1">
    <source>
        <dbReference type="ARBA" id="ARBA00004141"/>
    </source>
</evidence>
<feature type="transmembrane region" description="Helical" evidence="7">
    <location>
        <begin position="92"/>
        <end position="116"/>
    </location>
</feature>
<dbReference type="RefSeq" id="XP_025346108.1">
    <property type="nucleotide sequence ID" value="XM_025490448.1"/>
</dbReference>
<dbReference type="InterPro" id="IPR011701">
    <property type="entry name" value="MFS"/>
</dbReference>